<dbReference type="InParanoid" id="A0A165GMA4"/>
<dbReference type="EMBL" id="KV423953">
    <property type="protein sequence ID" value="KZT58244.1"/>
    <property type="molecule type" value="Genomic_DNA"/>
</dbReference>
<evidence type="ECO:0000313" key="2">
    <source>
        <dbReference type="Proteomes" id="UP000076842"/>
    </source>
</evidence>
<accession>A0A165GMA4</accession>
<sequence length="152" mass="17298">MERLRGDCFPFDRRISICTNPAKSLSERARRRLLPKPPRYLHGHNTNKCHQYIPGILANLIVYEKPRDMVQPSTMSGPHADASPGNLLVHMLGRQLGAGPRVRAYLSPVARDNCRCCSYSDHHVGYAWQRSVFFFLGSYRLLVNKASLIFSD</sequence>
<organism evidence="1 2">
    <name type="scientific">Calocera cornea HHB12733</name>
    <dbReference type="NCBI Taxonomy" id="1353952"/>
    <lineage>
        <taxon>Eukaryota</taxon>
        <taxon>Fungi</taxon>
        <taxon>Dikarya</taxon>
        <taxon>Basidiomycota</taxon>
        <taxon>Agaricomycotina</taxon>
        <taxon>Dacrymycetes</taxon>
        <taxon>Dacrymycetales</taxon>
        <taxon>Dacrymycetaceae</taxon>
        <taxon>Calocera</taxon>
    </lineage>
</organism>
<protein>
    <submittedName>
        <fullName evidence="1">Uncharacterized protein</fullName>
    </submittedName>
</protein>
<gene>
    <name evidence="1" type="ORF">CALCODRAFT_254482</name>
</gene>
<proteinExistence type="predicted"/>
<reference evidence="1 2" key="1">
    <citation type="journal article" date="2016" name="Mol. Biol. Evol.">
        <title>Comparative Genomics of Early-Diverging Mushroom-Forming Fungi Provides Insights into the Origins of Lignocellulose Decay Capabilities.</title>
        <authorList>
            <person name="Nagy L.G."/>
            <person name="Riley R."/>
            <person name="Tritt A."/>
            <person name="Adam C."/>
            <person name="Daum C."/>
            <person name="Floudas D."/>
            <person name="Sun H."/>
            <person name="Yadav J.S."/>
            <person name="Pangilinan J."/>
            <person name="Larsson K.H."/>
            <person name="Matsuura K."/>
            <person name="Barry K."/>
            <person name="Labutti K."/>
            <person name="Kuo R."/>
            <person name="Ohm R.A."/>
            <person name="Bhattacharya S.S."/>
            <person name="Shirouzu T."/>
            <person name="Yoshinaga Y."/>
            <person name="Martin F.M."/>
            <person name="Grigoriev I.V."/>
            <person name="Hibbett D.S."/>
        </authorList>
    </citation>
    <scope>NUCLEOTIDE SEQUENCE [LARGE SCALE GENOMIC DNA]</scope>
    <source>
        <strain evidence="1 2">HHB12733</strain>
    </source>
</reference>
<dbReference type="AlphaFoldDB" id="A0A165GMA4"/>
<keyword evidence="2" id="KW-1185">Reference proteome</keyword>
<name>A0A165GMA4_9BASI</name>
<evidence type="ECO:0000313" key="1">
    <source>
        <dbReference type="EMBL" id="KZT58244.1"/>
    </source>
</evidence>
<dbReference type="Proteomes" id="UP000076842">
    <property type="component" value="Unassembled WGS sequence"/>
</dbReference>